<dbReference type="HOGENOM" id="CLU_2407617_0_0_4"/>
<keyword evidence="1" id="KW-0732">Signal</keyword>
<name>R4X301_9BURK</name>
<keyword evidence="2" id="KW-0472">Membrane</keyword>
<organism evidence="4 5">
    <name type="scientific">Caballeronia insecticola</name>
    <dbReference type="NCBI Taxonomy" id="758793"/>
    <lineage>
        <taxon>Bacteria</taxon>
        <taxon>Pseudomonadati</taxon>
        <taxon>Pseudomonadota</taxon>
        <taxon>Betaproteobacteria</taxon>
        <taxon>Burkholderiales</taxon>
        <taxon>Burkholderiaceae</taxon>
        <taxon>Caballeronia</taxon>
    </lineage>
</organism>
<dbReference type="Proteomes" id="UP000013966">
    <property type="component" value="Plasmid p1"/>
</dbReference>
<reference evidence="4 5" key="1">
    <citation type="journal article" date="2013" name="Genome Announc.">
        <title>Complete Genome Sequence of Burkholderia sp. Strain RPE64, Bacterial Symbiont of the Bean Bug Riptortus pedestris.</title>
        <authorList>
            <person name="Shibata T.F."/>
            <person name="Maeda T."/>
            <person name="Nikoh N."/>
            <person name="Yamaguchi K."/>
            <person name="Oshima K."/>
            <person name="Hattori M."/>
            <person name="Nishiyama T."/>
            <person name="Hasebe M."/>
            <person name="Fukatsu T."/>
            <person name="Kikuchi Y."/>
            <person name="Shigenobu S."/>
        </authorList>
    </citation>
    <scope>NUCLEOTIDE SEQUENCE [LARGE SCALE GENOMIC DNA]</scope>
    <source>
        <plasmid evidence="4 5">p1</plasmid>
    </source>
</reference>
<dbReference type="AlphaFoldDB" id="R4X301"/>
<dbReference type="Pfam" id="PF04355">
    <property type="entry name" value="BamE"/>
    <property type="match status" value="1"/>
</dbReference>
<gene>
    <name evidence="4" type="ORF">BRPE64_DCDS00900</name>
</gene>
<reference evidence="4 5" key="2">
    <citation type="journal article" date="2018" name="Int. J. Syst. Evol. Microbiol.">
        <title>Burkholderia insecticola sp. nov., a gut symbiotic bacterium of the bean bug Riptortus pedestris.</title>
        <authorList>
            <person name="Takeshita K."/>
            <person name="Tamaki H."/>
            <person name="Ohbayashi T."/>
            <person name="Meng X.-Y."/>
            <person name="Sone T."/>
            <person name="Mitani Y."/>
            <person name="Peeters C."/>
            <person name="Kikuchi Y."/>
            <person name="Vandamme P."/>
        </authorList>
    </citation>
    <scope>NUCLEOTIDE SEQUENCE [LARGE SCALE GENOMIC DNA]</scope>
    <source>
        <strain evidence="4">RPE64</strain>
        <plasmid evidence="4 5">p1</plasmid>
    </source>
</reference>
<protein>
    <recommendedName>
        <fullName evidence="3">Outer membrane protein assembly factor BamE domain-containing protein</fullName>
    </recommendedName>
</protein>
<evidence type="ECO:0000313" key="4">
    <source>
        <dbReference type="EMBL" id="BAN27026.1"/>
    </source>
</evidence>
<dbReference type="InterPro" id="IPR007450">
    <property type="entry name" value="BamE_dom"/>
</dbReference>
<evidence type="ECO:0000256" key="1">
    <source>
        <dbReference type="ARBA" id="ARBA00022729"/>
    </source>
</evidence>
<evidence type="ECO:0000313" key="5">
    <source>
        <dbReference type="Proteomes" id="UP000013966"/>
    </source>
</evidence>
<keyword evidence="5" id="KW-1185">Reference proteome</keyword>
<evidence type="ECO:0000256" key="2">
    <source>
        <dbReference type="ARBA" id="ARBA00023136"/>
    </source>
</evidence>
<dbReference type="KEGG" id="buo:BRPE64_DCDS00900"/>
<geneLocation type="plasmid" evidence="4 5">
    <name>p1</name>
</geneLocation>
<dbReference type="PATRIC" id="fig|758793.3.peg.5246"/>
<keyword evidence="4" id="KW-0614">Plasmid</keyword>
<dbReference type="EMBL" id="AP013061">
    <property type="protein sequence ID" value="BAN27026.1"/>
    <property type="molecule type" value="Genomic_DNA"/>
</dbReference>
<dbReference type="InterPro" id="IPR037873">
    <property type="entry name" value="BamE-like"/>
</dbReference>
<feature type="domain" description="Outer membrane protein assembly factor BamE" evidence="3">
    <location>
        <begin position="17"/>
        <end position="74"/>
    </location>
</feature>
<sequence length="92" mass="10378">MLSVFAGCAFHADPDPKEVMSRVRVGMTKDDVVDRLGPPDDNWGPVYSECSEYGFGKTNADRYAIYFNNQRRVIYSEHAACNLNRSRALGTR</sequence>
<dbReference type="Gene3D" id="3.30.1450.10">
    <property type="match status" value="1"/>
</dbReference>
<dbReference type="GO" id="GO:0019867">
    <property type="term" value="C:outer membrane"/>
    <property type="evidence" value="ECO:0007669"/>
    <property type="project" value="InterPro"/>
</dbReference>
<accession>R4X301</accession>
<evidence type="ECO:0000259" key="3">
    <source>
        <dbReference type="Pfam" id="PF04355"/>
    </source>
</evidence>
<proteinExistence type="predicted"/>